<name>A0ACC2J1B1_9PEZI</name>
<dbReference type="EMBL" id="JAPESX010000449">
    <property type="protein sequence ID" value="KAJ8121251.1"/>
    <property type="molecule type" value="Genomic_DNA"/>
</dbReference>
<protein>
    <submittedName>
        <fullName evidence="1">Uncharacterized protein</fullName>
    </submittedName>
</protein>
<evidence type="ECO:0000313" key="1">
    <source>
        <dbReference type="EMBL" id="KAJ8121251.1"/>
    </source>
</evidence>
<sequence length="440" mass="49921">MADRLQAAKQGAYTDALSPRDANVQRPSRAIESAKTRAAVASKPPQKEKEPPLQPPKQVYEPPSTDRKDGAVYQVGKMLGKGGFAVCYEGQLPGHRKKYALKIVRSKMPSKMEQKFQTELQIHSKMGHQNIVQFLRAFSFDSCTYLVLELCPNGSLMDMVKRRKGLTEPEVRFYSIQIAGAIKYMHAKGIIHRDLKMGNIFLDRNMNAKIGDFGLAALLVTGKDMQTIRRTTLCGTPNYIAPEILEKGKKGHDHMVDIWSLGIIMFAMLTSKPPFQSSTTDEIYRRARNRDYEWPKPGSSNRFISEEAKDIVATMLEDADKRPDPDTIVQHCFFSSGYVPTSSEITTKLRDCPPDDDRFYAVDVTPKMASEISHNLEDLCSVCEVGPLNRTQTTYKSQRLNISLDLEMKDKRRKRLLQDCYAPRRRVLQPNKEHKIDLTS</sequence>
<comment type="caution">
    <text evidence="1">The sequence shown here is derived from an EMBL/GenBank/DDBJ whole genome shotgun (WGS) entry which is preliminary data.</text>
</comment>
<gene>
    <name evidence="1" type="ORF">ONZ43_g2251</name>
</gene>
<dbReference type="Proteomes" id="UP001153334">
    <property type="component" value="Unassembled WGS sequence"/>
</dbReference>
<proteinExistence type="predicted"/>
<organism evidence="1 2">
    <name type="scientific">Nemania bipapillata</name>
    <dbReference type="NCBI Taxonomy" id="110536"/>
    <lineage>
        <taxon>Eukaryota</taxon>
        <taxon>Fungi</taxon>
        <taxon>Dikarya</taxon>
        <taxon>Ascomycota</taxon>
        <taxon>Pezizomycotina</taxon>
        <taxon>Sordariomycetes</taxon>
        <taxon>Xylariomycetidae</taxon>
        <taxon>Xylariales</taxon>
        <taxon>Xylariaceae</taxon>
        <taxon>Nemania</taxon>
    </lineage>
</organism>
<evidence type="ECO:0000313" key="2">
    <source>
        <dbReference type="Proteomes" id="UP001153334"/>
    </source>
</evidence>
<reference evidence="1" key="1">
    <citation type="submission" date="2022-11" db="EMBL/GenBank/DDBJ databases">
        <title>Genome Sequence of Nemania bipapillata.</title>
        <authorList>
            <person name="Buettner E."/>
        </authorList>
    </citation>
    <scope>NUCLEOTIDE SEQUENCE</scope>
    <source>
        <strain evidence="1">CP14</strain>
    </source>
</reference>
<keyword evidence="2" id="KW-1185">Reference proteome</keyword>
<accession>A0ACC2J1B1</accession>